<evidence type="ECO:0000256" key="7">
    <source>
        <dbReference type="ARBA" id="ARBA00022824"/>
    </source>
</evidence>
<dbReference type="InterPro" id="IPR036396">
    <property type="entry name" value="Cyt_P450_sf"/>
</dbReference>
<gene>
    <name evidence="15" type="ORF">ODALV1_LOCUS12487</name>
</gene>
<protein>
    <recommendedName>
        <fullName evidence="17">Cytochrome P450</fullName>
    </recommendedName>
</protein>
<evidence type="ECO:0000256" key="4">
    <source>
        <dbReference type="ARBA" id="ARBA00010617"/>
    </source>
</evidence>
<dbReference type="InterPro" id="IPR002401">
    <property type="entry name" value="Cyt_P450_E_grp-I"/>
</dbReference>
<organism evidence="15 16">
    <name type="scientific">Orchesella dallaii</name>
    <dbReference type="NCBI Taxonomy" id="48710"/>
    <lineage>
        <taxon>Eukaryota</taxon>
        <taxon>Metazoa</taxon>
        <taxon>Ecdysozoa</taxon>
        <taxon>Arthropoda</taxon>
        <taxon>Hexapoda</taxon>
        <taxon>Collembola</taxon>
        <taxon>Entomobryomorpha</taxon>
        <taxon>Entomobryoidea</taxon>
        <taxon>Orchesellidae</taxon>
        <taxon>Orchesellinae</taxon>
        <taxon>Orchesella</taxon>
    </lineage>
</organism>
<dbReference type="EMBL" id="CAXLJM020000038">
    <property type="protein sequence ID" value="CAL8106832.1"/>
    <property type="molecule type" value="Genomic_DNA"/>
</dbReference>
<keyword evidence="14" id="KW-0812">Transmembrane</keyword>
<evidence type="ECO:0000256" key="8">
    <source>
        <dbReference type="ARBA" id="ARBA00022848"/>
    </source>
</evidence>
<evidence type="ECO:0000256" key="1">
    <source>
        <dbReference type="ARBA" id="ARBA00001971"/>
    </source>
</evidence>
<dbReference type="Gene3D" id="1.10.630.10">
    <property type="entry name" value="Cytochrome P450"/>
    <property type="match status" value="1"/>
</dbReference>
<keyword evidence="6 13" id="KW-0479">Metal-binding</keyword>
<keyword evidence="11 13" id="KW-0503">Monooxygenase</keyword>
<evidence type="ECO:0000256" key="3">
    <source>
        <dbReference type="ARBA" id="ARBA00004406"/>
    </source>
</evidence>
<keyword evidence="8" id="KW-0492">Microsome</keyword>
<keyword evidence="9 13" id="KW-0560">Oxidoreductase</keyword>
<dbReference type="PROSITE" id="PS00086">
    <property type="entry name" value="CYTOCHROME_P450"/>
    <property type="match status" value="1"/>
</dbReference>
<evidence type="ECO:0000256" key="9">
    <source>
        <dbReference type="ARBA" id="ARBA00023002"/>
    </source>
</evidence>
<dbReference type="PRINTS" id="PR00385">
    <property type="entry name" value="P450"/>
</dbReference>
<dbReference type="InterPro" id="IPR050476">
    <property type="entry name" value="Insect_CytP450_Detox"/>
</dbReference>
<name>A0ABP1QKM5_9HEXA</name>
<feature type="transmembrane region" description="Helical" evidence="14">
    <location>
        <begin position="6"/>
        <end position="26"/>
    </location>
</feature>
<keyword evidence="10 13" id="KW-0408">Iron</keyword>
<dbReference type="SUPFAM" id="SSF48264">
    <property type="entry name" value="Cytochrome P450"/>
    <property type="match status" value="1"/>
</dbReference>
<evidence type="ECO:0000313" key="15">
    <source>
        <dbReference type="EMBL" id="CAL8106832.1"/>
    </source>
</evidence>
<comment type="cofactor">
    <cofactor evidence="1">
        <name>heme</name>
        <dbReference type="ChEBI" id="CHEBI:30413"/>
    </cofactor>
</comment>
<accession>A0ABP1QKM5</accession>
<keyword evidence="5 13" id="KW-0349">Heme</keyword>
<comment type="caution">
    <text evidence="15">The sequence shown here is derived from an EMBL/GenBank/DDBJ whole genome shotgun (WGS) entry which is preliminary data.</text>
</comment>
<sequence length="502" mass="58380">MIEILISIIYIVTTILVGAITTLIVYARWHYGSLEKVQGLVGVVKPYWVGGSDIFLHNKVIHVADAENVKKYGKVFGYYEGRTPHIFIADPEMIRLIFIKDFDHFHNKRALDFGHPLVGDMMDMLPYDRWKIVRSFISPSLTTGKIRNMSTAMTEAITEWMNTLKEQLHNKQEPFHPRKMYRALTTDIIARCAFGMKINTLHDPDHIFNQKLNQIAMENMDINFMFTVAHVFPFIFKMIEIFPLSSLDYFGDILRNVMKVRKESKITVNDFLDTLNEMVDKCSNEEYKQHKITEVTVMCQAMVFFLAGFETTTTTLSSLTYNFAKNPKVQEKAVEELDSYLKRHEGKIEHETIGELTYLAACMQESLRMHSPAIRLERVCNKEWHHEPSDLKIEKGMTVQVPIFAVHYDEEYFPNPTKFDPERFLPENKHRLNPYAVLQFGQGPHNCIGMRFAKEEILLTFANVLKEYTFKANETTKFEFLPGRNFVVAVKPFNVDAIPRMK</sequence>
<dbReference type="InterPro" id="IPR001128">
    <property type="entry name" value="Cyt_P450"/>
</dbReference>
<dbReference type="InterPro" id="IPR017972">
    <property type="entry name" value="Cyt_P450_CS"/>
</dbReference>
<keyword evidence="14" id="KW-1133">Transmembrane helix</keyword>
<comment type="subcellular location">
    <subcellularLocation>
        <location evidence="3">Endoplasmic reticulum membrane</location>
        <topology evidence="3">Peripheral membrane protein</topology>
    </subcellularLocation>
    <subcellularLocation>
        <location evidence="2">Microsome membrane</location>
        <topology evidence="2">Peripheral membrane protein</topology>
    </subcellularLocation>
</comment>
<dbReference type="PANTHER" id="PTHR24292">
    <property type="entry name" value="CYTOCHROME P450"/>
    <property type="match status" value="1"/>
</dbReference>
<dbReference type="PRINTS" id="PR00463">
    <property type="entry name" value="EP450I"/>
</dbReference>
<comment type="similarity">
    <text evidence="4 13">Belongs to the cytochrome P450 family.</text>
</comment>
<dbReference type="PANTHER" id="PTHR24292:SF54">
    <property type="entry name" value="CYP9F3-RELATED"/>
    <property type="match status" value="1"/>
</dbReference>
<keyword evidence="7" id="KW-0256">Endoplasmic reticulum</keyword>
<evidence type="ECO:0000313" key="16">
    <source>
        <dbReference type="Proteomes" id="UP001642540"/>
    </source>
</evidence>
<evidence type="ECO:0000256" key="12">
    <source>
        <dbReference type="ARBA" id="ARBA00023136"/>
    </source>
</evidence>
<evidence type="ECO:0000256" key="14">
    <source>
        <dbReference type="SAM" id="Phobius"/>
    </source>
</evidence>
<keyword evidence="12 14" id="KW-0472">Membrane</keyword>
<reference evidence="15 16" key="1">
    <citation type="submission" date="2024-08" db="EMBL/GenBank/DDBJ databases">
        <authorList>
            <person name="Cucini C."/>
            <person name="Frati F."/>
        </authorList>
    </citation>
    <scope>NUCLEOTIDE SEQUENCE [LARGE SCALE GENOMIC DNA]</scope>
</reference>
<evidence type="ECO:0000256" key="10">
    <source>
        <dbReference type="ARBA" id="ARBA00023004"/>
    </source>
</evidence>
<proteinExistence type="inferred from homology"/>
<evidence type="ECO:0000256" key="6">
    <source>
        <dbReference type="ARBA" id="ARBA00022723"/>
    </source>
</evidence>
<evidence type="ECO:0000256" key="13">
    <source>
        <dbReference type="RuleBase" id="RU000461"/>
    </source>
</evidence>
<keyword evidence="16" id="KW-1185">Reference proteome</keyword>
<evidence type="ECO:0008006" key="17">
    <source>
        <dbReference type="Google" id="ProtNLM"/>
    </source>
</evidence>
<evidence type="ECO:0000256" key="2">
    <source>
        <dbReference type="ARBA" id="ARBA00004174"/>
    </source>
</evidence>
<dbReference type="Proteomes" id="UP001642540">
    <property type="component" value="Unassembled WGS sequence"/>
</dbReference>
<evidence type="ECO:0000256" key="5">
    <source>
        <dbReference type="ARBA" id="ARBA00022617"/>
    </source>
</evidence>
<evidence type="ECO:0000256" key="11">
    <source>
        <dbReference type="ARBA" id="ARBA00023033"/>
    </source>
</evidence>
<dbReference type="Pfam" id="PF00067">
    <property type="entry name" value="p450"/>
    <property type="match status" value="1"/>
</dbReference>